<dbReference type="PRINTS" id="PR00463">
    <property type="entry name" value="EP450I"/>
</dbReference>
<keyword evidence="7 9" id="KW-0503">Monooxygenase</keyword>
<dbReference type="EMBL" id="BDDD01002569">
    <property type="protein sequence ID" value="GAV82180.1"/>
    <property type="molecule type" value="Genomic_DNA"/>
</dbReference>
<comment type="similarity">
    <text evidence="2 9">Belongs to the cytochrome P450 family.</text>
</comment>
<dbReference type="GO" id="GO:0016705">
    <property type="term" value="F:oxidoreductase activity, acting on paired donors, with incorporation or reduction of molecular oxygen"/>
    <property type="evidence" value="ECO:0007669"/>
    <property type="project" value="InterPro"/>
</dbReference>
<dbReference type="InterPro" id="IPR002401">
    <property type="entry name" value="Cyt_P450_E_grp-I"/>
</dbReference>
<dbReference type="OrthoDB" id="1470350at2759"/>
<reference evidence="11" key="1">
    <citation type="submission" date="2016-04" db="EMBL/GenBank/DDBJ databases">
        <title>Cephalotus genome sequencing.</title>
        <authorList>
            <person name="Fukushima K."/>
            <person name="Hasebe M."/>
            <person name="Fang X."/>
        </authorList>
    </citation>
    <scope>NUCLEOTIDE SEQUENCE [LARGE SCALE GENOMIC DNA]</scope>
    <source>
        <strain evidence="11">cv. St1</strain>
    </source>
</reference>
<evidence type="ECO:0000256" key="4">
    <source>
        <dbReference type="ARBA" id="ARBA00022723"/>
    </source>
</evidence>
<dbReference type="Gene3D" id="1.10.630.10">
    <property type="entry name" value="Cytochrome P450"/>
    <property type="match status" value="1"/>
</dbReference>
<gene>
    <name evidence="10" type="ORF">CFOL_v3_25633</name>
</gene>
<dbReference type="PRINTS" id="PR00385">
    <property type="entry name" value="P450"/>
</dbReference>
<evidence type="ECO:0000313" key="10">
    <source>
        <dbReference type="EMBL" id="GAV82180.1"/>
    </source>
</evidence>
<dbReference type="AlphaFoldDB" id="A0A1Q3CPJ8"/>
<dbReference type="GO" id="GO:0005506">
    <property type="term" value="F:iron ion binding"/>
    <property type="evidence" value="ECO:0007669"/>
    <property type="project" value="InterPro"/>
</dbReference>
<dbReference type="InterPro" id="IPR036396">
    <property type="entry name" value="Cyt_P450_sf"/>
</dbReference>
<keyword evidence="4 8" id="KW-0479">Metal-binding</keyword>
<evidence type="ECO:0000256" key="7">
    <source>
        <dbReference type="ARBA" id="ARBA00023033"/>
    </source>
</evidence>
<dbReference type="InParanoid" id="A0A1Q3CPJ8"/>
<keyword evidence="6 8" id="KW-0408">Iron</keyword>
<evidence type="ECO:0000313" key="11">
    <source>
        <dbReference type="Proteomes" id="UP000187406"/>
    </source>
</evidence>
<dbReference type="GO" id="GO:0020037">
    <property type="term" value="F:heme binding"/>
    <property type="evidence" value="ECO:0007669"/>
    <property type="project" value="InterPro"/>
</dbReference>
<dbReference type="InterPro" id="IPR017972">
    <property type="entry name" value="Cyt_P450_CS"/>
</dbReference>
<comment type="cofactor">
    <cofactor evidence="1 8">
        <name>heme</name>
        <dbReference type="ChEBI" id="CHEBI:30413"/>
    </cofactor>
</comment>
<protein>
    <submittedName>
        <fullName evidence="10">p450 domain-containing protein</fullName>
    </submittedName>
</protein>
<dbReference type="InterPro" id="IPR001128">
    <property type="entry name" value="Cyt_P450"/>
</dbReference>
<dbReference type="SUPFAM" id="SSF48264">
    <property type="entry name" value="Cytochrome P450"/>
    <property type="match status" value="1"/>
</dbReference>
<evidence type="ECO:0000256" key="5">
    <source>
        <dbReference type="ARBA" id="ARBA00023002"/>
    </source>
</evidence>
<name>A0A1Q3CPJ8_CEPFO</name>
<dbReference type="GO" id="GO:0004497">
    <property type="term" value="F:monooxygenase activity"/>
    <property type="evidence" value="ECO:0007669"/>
    <property type="project" value="UniProtKB-KW"/>
</dbReference>
<evidence type="ECO:0000256" key="2">
    <source>
        <dbReference type="ARBA" id="ARBA00010617"/>
    </source>
</evidence>
<dbReference type="CDD" id="cd11064">
    <property type="entry name" value="CYP86A"/>
    <property type="match status" value="1"/>
</dbReference>
<keyword evidence="3 8" id="KW-0349">Heme</keyword>
<dbReference type="PROSITE" id="PS00086">
    <property type="entry name" value="CYTOCHROME_P450"/>
    <property type="match status" value="1"/>
</dbReference>
<dbReference type="GO" id="GO:0006629">
    <property type="term" value="P:lipid metabolic process"/>
    <property type="evidence" value="ECO:0007669"/>
    <property type="project" value="UniProtKB-ARBA"/>
</dbReference>
<proteinExistence type="inferred from homology"/>
<organism evidence="10 11">
    <name type="scientific">Cephalotus follicularis</name>
    <name type="common">Albany pitcher plant</name>
    <dbReference type="NCBI Taxonomy" id="3775"/>
    <lineage>
        <taxon>Eukaryota</taxon>
        <taxon>Viridiplantae</taxon>
        <taxon>Streptophyta</taxon>
        <taxon>Embryophyta</taxon>
        <taxon>Tracheophyta</taxon>
        <taxon>Spermatophyta</taxon>
        <taxon>Magnoliopsida</taxon>
        <taxon>eudicotyledons</taxon>
        <taxon>Gunneridae</taxon>
        <taxon>Pentapetalae</taxon>
        <taxon>rosids</taxon>
        <taxon>fabids</taxon>
        <taxon>Oxalidales</taxon>
        <taxon>Cephalotaceae</taxon>
        <taxon>Cephalotus</taxon>
    </lineage>
</organism>
<dbReference type="Pfam" id="PF00067">
    <property type="entry name" value="p450"/>
    <property type="match status" value="1"/>
</dbReference>
<feature type="binding site" description="axial binding residue" evidence="8">
    <location>
        <position position="463"/>
    </location>
    <ligand>
        <name>heme</name>
        <dbReference type="ChEBI" id="CHEBI:30413"/>
    </ligand>
    <ligandPart>
        <name>Fe</name>
        <dbReference type="ChEBI" id="CHEBI:18248"/>
    </ligandPart>
</feature>
<evidence type="ECO:0000256" key="3">
    <source>
        <dbReference type="ARBA" id="ARBA00022617"/>
    </source>
</evidence>
<accession>A0A1Q3CPJ8</accession>
<sequence>MIQRQKSICSVYISNHGADLSSISPLRFLLSLFLHLYLNTSNKKLTNSTNRGLKCYPIVGGLPDFLRNRHHFLDWTTEVLRNSPHNTLVYWQPGNVHVIMTVNPLNVEYMLKTNFDNYPKGDHFMTLLQDLVGQGFFNCDGDLWKLQRRTASSEFSTKSLRNFFMDNVKTELSTRLVPILKRASTTQLVMDLQDVFERFAFDNICKLAFNVDADCLGGDASAGAGFMRAFDAATMHSFGRFLHAFNFLWKLKKKFNMGSELVLKQSIAIVHEFADDIIRSRMKTKVKGNAEDLLSRFIAVEEISPKFLRDIILSFMIAGRDTTSSALTWFFWLLSLNPEVELKILNELEMIRARYGKNTGDTHSFEELRDMHYLHAAISESLRLYPPVPIDMKVCLKDDMLPDGTFAGAGWFVTYNAYAMGRMESIWGRNFHEYLPERWLENGIYRPENSFRFSVFHAGPRICLGKDMAYIQIKSVAALVIERFVIKVQDNDECPQHLQSLTLRMKGGLHVKVKERFVDII</sequence>
<comment type="caution">
    <text evidence="10">The sequence shown here is derived from an EMBL/GenBank/DDBJ whole genome shotgun (WGS) entry which is preliminary data.</text>
</comment>
<dbReference type="STRING" id="3775.A0A1Q3CPJ8"/>
<keyword evidence="5 9" id="KW-0560">Oxidoreductase</keyword>
<dbReference type="Proteomes" id="UP000187406">
    <property type="component" value="Unassembled WGS sequence"/>
</dbReference>
<evidence type="ECO:0000256" key="6">
    <source>
        <dbReference type="ARBA" id="ARBA00023004"/>
    </source>
</evidence>
<dbReference type="FunCoup" id="A0A1Q3CPJ8">
    <property type="interactions" value="315"/>
</dbReference>
<evidence type="ECO:0000256" key="8">
    <source>
        <dbReference type="PIRSR" id="PIRSR602401-1"/>
    </source>
</evidence>
<evidence type="ECO:0000256" key="9">
    <source>
        <dbReference type="RuleBase" id="RU000461"/>
    </source>
</evidence>
<dbReference type="PANTHER" id="PTHR24296">
    <property type="entry name" value="CYTOCHROME P450"/>
    <property type="match status" value="1"/>
</dbReference>
<evidence type="ECO:0000256" key="1">
    <source>
        <dbReference type="ARBA" id="ARBA00001971"/>
    </source>
</evidence>
<keyword evidence="11" id="KW-1185">Reference proteome</keyword>